<feature type="compositionally biased region" description="Basic and acidic residues" evidence="1">
    <location>
        <begin position="133"/>
        <end position="210"/>
    </location>
</feature>
<evidence type="ECO:0000313" key="4">
    <source>
        <dbReference type="Proteomes" id="UP001196980"/>
    </source>
</evidence>
<evidence type="ECO:0008006" key="5">
    <source>
        <dbReference type="Google" id="ProtNLM"/>
    </source>
</evidence>
<sequence>MMWRVAVVVVAVVLYAGSALCGTTTDGTDSDVQNFRLGAESYRKGDYTGAVEHYTKSLVSKDPTAEMRANYNIGNSKYMAGKKLEQNAPSDALSLYRQSLQYFKRAIELNEKDMDAKVNYELTDKKIMELSEKLKNQPKQDKKQDKQDSAQNDNSKKDKEQNGKDKDKDKEHKDSAEEGKSPDKSPEGKDKGSSPRHEQQGQVGKDDAQRPDTATPRRVPGTMTKEEAEMLLEGLRYLQSGNVLKDKETQKPPPPVLKDW</sequence>
<feature type="chain" id="PRO_5045324706" description="Tetratricopeptide repeat protein" evidence="2">
    <location>
        <begin position="22"/>
        <end position="260"/>
    </location>
</feature>
<feature type="signal peptide" evidence="2">
    <location>
        <begin position="1"/>
        <end position="21"/>
    </location>
</feature>
<accession>A0ABS6S045</accession>
<keyword evidence="2" id="KW-0732">Signal</keyword>
<dbReference type="EMBL" id="JABXWD010000215">
    <property type="protein sequence ID" value="MBV6342222.1"/>
    <property type="molecule type" value="Genomic_DNA"/>
</dbReference>
<feature type="compositionally biased region" description="Pro residues" evidence="1">
    <location>
        <begin position="251"/>
        <end position="260"/>
    </location>
</feature>
<proteinExistence type="predicted"/>
<evidence type="ECO:0000256" key="1">
    <source>
        <dbReference type="SAM" id="MobiDB-lite"/>
    </source>
</evidence>
<dbReference type="Proteomes" id="UP001196980">
    <property type="component" value="Unassembled WGS sequence"/>
</dbReference>
<evidence type="ECO:0000256" key="2">
    <source>
        <dbReference type="SAM" id="SignalP"/>
    </source>
</evidence>
<organism evidence="3 4">
    <name type="scientific">Candidatus Magnetobacterium casense</name>
    <dbReference type="NCBI Taxonomy" id="1455061"/>
    <lineage>
        <taxon>Bacteria</taxon>
        <taxon>Pseudomonadati</taxon>
        <taxon>Nitrospirota</taxon>
        <taxon>Thermodesulfovibrionia</taxon>
        <taxon>Thermodesulfovibrionales</taxon>
        <taxon>Candidatus Magnetobacteriaceae</taxon>
        <taxon>Candidatus Magnetobacterium</taxon>
    </lineage>
</organism>
<evidence type="ECO:0000313" key="3">
    <source>
        <dbReference type="EMBL" id="MBV6342222.1"/>
    </source>
</evidence>
<comment type="caution">
    <text evidence="3">The sequence shown here is derived from an EMBL/GenBank/DDBJ whole genome shotgun (WGS) entry which is preliminary data.</text>
</comment>
<dbReference type="RefSeq" id="WP_218252845.1">
    <property type="nucleotide sequence ID" value="NZ_JABXWD010000215.1"/>
</dbReference>
<keyword evidence="4" id="KW-1185">Reference proteome</keyword>
<name>A0ABS6S045_9BACT</name>
<reference evidence="3 4" key="1">
    <citation type="journal article" date="2020" name="J Geophys Res Biogeosci">
        <title>Magnetotaxis as an Adaptation to Enable Bacterial Shuttling of Microbial Sulfur and Sulfur Cycling Across Aquatic Oxic#Anoxic Interfaces.</title>
        <authorList>
            <person name="Li J."/>
            <person name="Liu P."/>
            <person name="Wang J."/>
            <person name="Roberts A.P."/>
            <person name="Pan Y."/>
        </authorList>
    </citation>
    <scope>NUCLEOTIDE SEQUENCE [LARGE SCALE GENOMIC DNA]</scope>
    <source>
        <strain evidence="3 4">MYR-1_YQ</strain>
    </source>
</reference>
<protein>
    <recommendedName>
        <fullName evidence="5">Tetratricopeptide repeat protein</fullName>
    </recommendedName>
</protein>
<feature type="region of interest" description="Disordered" evidence="1">
    <location>
        <begin position="133"/>
        <end position="260"/>
    </location>
</feature>
<gene>
    <name evidence="3" type="ORF">HWQ67_11555</name>
</gene>